<organism evidence="1 2">
    <name type="scientific">Sporormia fimetaria CBS 119925</name>
    <dbReference type="NCBI Taxonomy" id="1340428"/>
    <lineage>
        <taxon>Eukaryota</taxon>
        <taxon>Fungi</taxon>
        <taxon>Dikarya</taxon>
        <taxon>Ascomycota</taxon>
        <taxon>Pezizomycotina</taxon>
        <taxon>Dothideomycetes</taxon>
        <taxon>Pleosporomycetidae</taxon>
        <taxon>Pleosporales</taxon>
        <taxon>Sporormiaceae</taxon>
        <taxon>Sporormia</taxon>
    </lineage>
</organism>
<gene>
    <name evidence="1" type="ORF">M011DRAFT_36903</name>
</gene>
<proteinExistence type="predicted"/>
<dbReference type="PROSITE" id="PS51257">
    <property type="entry name" value="PROKAR_LIPOPROTEIN"/>
    <property type="match status" value="1"/>
</dbReference>
<evidence type="ECO:0000313" key="2">
    <source>
        <dbReference type="Proteomes" id="UP000799440"/>
    </source>
</evidence>
<dbReference type="EMBL" id="MU006571">
    <property type="protein sequence ID" value="KAF2747703.1"/>
    <property type="molecule type" value="Genomic_DNA"/>
</dbReference>
<accession>A0A6A6VC38</accession>
<evidence type="ECO:0000313" key="1">
    <source>
        <dbReference type="EMBL" id="KAF2747703.1"/>
    </source>
</evidence>
<keyword evidence="2" id="KW-1185">Reference proteome</keyword>
<sequence>MSTAVTRFRPHNGATGGWFSGQSCCGVGGWFVLCSWRLLLNALRTWRLSDGVLVLLLWLTRERIVQRIIVYLANPYLT</sequence>
<name>A0A6A6VC38_9PLEO</name>
<dbReference type="AlphaFoldDB" id="A0A6A6VC38"/>
<protein>
    <submittedName>
        <fullName evidence="1">Uncharacterized protein</fullName>
    </submittedName>
</protein>
<dbReference type="Proteomes" id="UP000799440">
    <property type="component" value="Unassembled WGS sequence"/>
</dbReference>
<reference evidence="1" key="1">
    <citation type="journal article" date="2020" name="Stud. Mycol.">
        <title>101 Dothideomycetes genomes: a test case for predicting lifestyles and emergence of pathogens.</title>
        <authorList>
            <person name="Haridas S."/>
            <person name="Albert R."/>
            <person name="Binder M."/>
            <person name="Bloem J."/>
            <person name="Labutti K."/>
            <person name="Salamov A."/>
            <person name="Andreopoulos B."/>
            <person name="Baker S."/>
            <person name="Barry K."/>
            <person name="Bills G."/>
            <person name="Bluhm B."/>
            <person name="Cannon C."/>
            <person name="Castanera R."/>
            <person name="Culley D."/>
            <person name="Daum C."/>
            <person name="Ezra D."/>
            <person name="Gonzalez J."/>
            <person name="Henrissat B."/>
            <person name="Kuo A."/>
            <person name="Liang C."/>
            <person name="Lipzen A."/>
            <person name="Lutzoni F."/>
            <person name="Magnuson J."/>
            <person name="Mondo S."/>
            <person name="Nolan M."/>
            <person name="Ohm R."/>
            <person name="Pangilinan J."/>
            <person name="Park H.-J."/>
            <person name="Ramirez L."/>
            <person name="Alfaro M."/>
            <person name="Sun H."/>
            <person name="Tritt A."/>
            <person name="Yoshinaga Y."/>
            <person name="Zwiers L.-H."/>
            <person name="Turgeon B."/>
            <person name="Goodwin S."/>
            <person name="Spatafora J."/>
            <person name="Crous P."/>
            <person name="Grigoriev I."/>
        </authorList>
    </citation>
    <scope>NUCLEOTIDE SEQUENCE</scope>
    <source>
        <strain evidence="1">CBS 119925</strain>
    </source>
</reference>